<sequence length="904" mass="102275">MYYCLACDYPQLPPHSFSRATLSDLDRFDDDLECEQPEDTSTWITHIDPTPNEVDQDAPLLVDIFKLRMNDLDLPEEPPSIQSYIPGNSISPAGRVTAQSTGTDLANFWIYVRHEIVVAMASEQPLVFDPAEWEVSWIEGETREDILGNHVLWILARVINLVFGPDGNTDAGKIQRQNFLQEIEIWRRGLSETFVGIGYGEQDEDGFRKVYFPVTAAAAAAFWYHIVHILLYAEPVLQDEAYIPLIQEQAVKITDIAISEFPPSLMVFSTHGLFYGISRKARIWNVLNDVETQTGYNTRQTNVMEPLPDSQDERAAIVDAFIKRRKTVQGAWEALGLTSTTSDKRSAKFFENEPNMLQTKVEQLAKSFLADFRGNLDQLHTDLAEKPWFSEKVSTLGQQYGAKIWGHLQNGEIRSSSESQGKPDWDVPNGREYILFYMRCWIVRVVAEEFKVSPRKAKGKARAQDPEPSQNERKRSSLELLPESSNSGSWNVLFRAPEPPRMFPTLESPQEATGAVRTDDDIRNPNGGLASAATLKASETTSKKRKAIDGHERIPSGKLPMPSKAARPISAHHPGQHRDLYSIPPSPKPPSALDNLTIEARGFRLSTQDTDRTWFPRETTVDTATIVGDGDIPAREMDLILQSDIAIASKESLQYEYHDHPVAGPSGTYRKPTRRDSVFPSDTQPPDQIEQANKELPHRSAILIEQLTGDSSSDAINRSTIQHRSDPTASQQLEYRRELFKLLVAYLNGIEQFSNDAYDFSAEERMNMLLNQFWINDTEALQAALGDDACRLRIALESWMSMRYRLSQFRSTTGYFGRPREEWIEYLRRMDDVSSARAMLAFVDLQGSARKEGECGYVAEMFDVDLTVVFDALTKVKGCNGSEAFRGVRRFNDALLEWFDNDEV</sequence>
<reference evidence="3" key="1">
    <citation type="submission" date="2018-05" db="EMBL/GenBank/DDBJ databases">
        <title>Draft genome sequence of Stemphylium lycopersici strain CIDEFI 213.</title>
        <authorList>
            <person name="Medina R."/>
            <person name="Franco M.E.E."/>
            <person name="Lucentini C.G."/>
            <person name="Saparrat M.C.N."/>
            <person name="Balatti P.A."/>
        </authorList>
    </citation>
    <scope>NUCLEOTIDE SEQUENCE [LARGE SCALE GENOMIC DNA]</scope>
    <source>
        <strain evidence="3">CIDEFI 213</strain>
    </source>
</reference>
<evidence type="ECO:0000313" key="3">
    <source>
        <dbReference type="Proteomes" id="UP000249619"/>
    </source>
</evidence>
<feature type="region of interest" description="Disordered" evidence="1">
    <location>
        <begin position="454"/>
        <end position="591"/>
    </location>
</feature>
<gene>
    <name evidence="2" type="ORF">DDE83_007510</name>
</gene>
<evidence type="ECO:0000256" key="1">
    <source>
        <dbReference type="SAM" id="MobiDB-lite"/>
    </source>
</evidence>
<dbReference type="Proteomes" id="UP000249619">
    <property type="component" value="Unassembled WGS sequence"/>
</dbReference>
<evidence type="ECO:0000313" key="2">
    <source>
        <dbReference type="EMBL" id="RAR05192.1"/>
    </source>
</evidence>
<comment type="caution">
    <text evidence="2">The sequence shown here is derived from an EMBL/GenBank/DDBJ whole genome shotgun (WGS) entry which is preliminary data.</text>
</comment>
<accession>A0A364MVU9</accession>
<feature type="compositionally biased region" description="Basic and acidic residues" evidence="1">
    <location>
        <begin position="462"/>
        <end position="477"/>
    </location>
</feature>
<organism evidence="2 3">
    <name type="scientific">Stemphylium lycopersici</name>
    <name type="common">Tomato gray leaf spot disease fungus</name>
    <name type="synonym">Thyrospora lycopersici</name>
    <dbReference type="NCBI Taxonomy" id="183478"/>
    <lineage>
        <taxon>Eukaryota</taxon>
        <taxon>Fungi</taxon>
        <taxon>Dikarya</taxon>
        <taxon>Ascomycota</taxon>
        <taxon>Pezizomycotina</taxon>
        <taxon>Dothideomycetes</taxon>
        <taxon>Pleosporomycetidae</taxon>
        <taxon>Pleosporales</taxon>
        <taxon>Pleosporineae</taxon>
        <taxon>Pleosporaceae</taxon>
        <taxon>Stemphylium</taxon>
    </lineage>
</organism>
<dbReference type="EMBL" id="QGDH01000138">
    <property type="protein sequence ID" value="RAR05192.1"/>
    <property type="molecule type" value="Genomic_DNA"/>
</dbReference>
<keyword evidence="3" id="KW-1185">Reference proteome</keyword>
<dbReference type="AlphaFoldDB" id="A0A364MVU9"/>
<feature type="region of interest" description="Disordered" evidence="1">
    <location>
        <begin position="660"/>
        <end position="695"/>
    </location>
</feature>
<name>A0A364MVU9_STELY</name>
<proteinExistence type="predicted"/>
<protein>
    <submittedName>
        <fullName evidence="2">C6 zinc finger domain containing protein</fullName>
    </submittedName>
</protein>
<feature type="compositionally biased region" description="Low complexity" evidence="1">
    <location>
        <begin position="478"/>
        <end position="489"/>
    </location>
</feature>